<dbReference type="Proteomes" id="UP000649955">
    <property type="component" value="Unassembled WGS sequence"/>
</dbReference>
<keyword evidence="5" id="KW-1185">Reference proteome</keyword>
<dbReference type="InterPro" id="IPR002645">
    <property type="entry name" value="STAS_dom"/>
</dbReference>
<dbReference type="PROSITE" id="PS50801">
    <property type="entry name" value="STAS"/>
    <property type="match status" value="1"/>
</dbReference>
<proteinExistence type="inferred from homology"/>
<dbReference type="EMBL" id="BNAW01000007">
    <property type="protein sequence ID" value="GHG07190.1"/>
    <property type="molecule type" value="Genomic_DNA"/>
</dbReference>
<dbReference type="InterPro" id="IPR003658">
    <property type="entry name" value="Anti-sigma_ant"/>
</dbReference>
<evidence type="ECO:0000259" key="3">
    <source>
        <dbReference type="PROSITE" id="PS50801"/>
    </source>
</evidence>
<name>A0ABQ3K9M4_9PSEU</name>
<dbReference type="PANTHER" id="PTHR33495">
    <property type="entry name" value="ANTI-SIGMA FACTOR ANTAGONIST TM_1081-RELATED-RELATED"/>
    <property type="match status" value="1"/>
</dbReference>
<gene>
    <name evidence="4" type="primary">rsbV</name>
    <name evidence="4" type="ORF">GCM10017567_24580</name>
</gene>
<evidence type="ECO:0000256" key="1">
    <source>
        <dbReference type="ARBA" id="ARBA00009013"/>
    </source>
</evidence>
<evidence type="ECO:0000313" key="5">
    <source>
        <dbReference type="Proteomes" id="UP000649955"/>
    </source>
</evidence>
<reference evidence="5" key="1">
    <citation type="journal article" date="2019" name="Int. J. Syst. Evol. Microbiol.">
        <title>The Global Catalogue of Microorganisms (GCM) 10K type strain sequencing project: providing services to taxonomists for standard genome sequencing and annotation.</title>
        <authorList>
            <consortium name="The Broad Institute Genomics Platform"/>
            <consortium name="The Broad Institute Genome Sequencing Center for Infectious Disease"/>
            <person name="Wu L."/>
            <person name="Ma J."/>
        </authorList>
    </citation>
    <scope>NUCLEOTIDE SEQUENCE [LARGE SCALE GENOMIC DNA]</scope>
    <source>
        <strain evidence="5">CGMCC 4.7680</strain>
    </source>
</reference>
<dbReference type="Pfam" id="PF01740">
    <property type="entry name" value="STAS"/>
    <property type="match status" value="1"/>
</dbReference>
<feature type="domain" description="STAS" evidence="3">
    <location>
        <begin position="7"/>
        <end position="119"/>
    </location>
</feature>
<comment type="similarity">
    <text evidence="1 2">Belongs to the anti-sigma-factor antagonist family.</text>
</comment>
<dbReference type="SUPFAM" id="SSF52091">
    <property type="entry name" value="SpoIIaa-like"/>
    <property type="match status" value="1"/>
</dbReference>
<dbReference type="CDD" id="cd07043">
    <property type="entry name" value="STAS_anti-anti-sigma_factors"/>
    <property type="match status" value="1"/>
</dbReference>
<dbReference type="RefSeq" id="WP_191309415.1">
    <property type="nucleotide sequence ID" value="NZ_BNAW01000007.1"/>
</dbReference>
<comment type="caution">
    <text evidence="4">The sequence shown here is derived from an EMBL/GenBank/DDBJ whole genome shotgun (WGS) entry which is preliminary data.</text>
</comment>
<dbReference type="PANTHER" id="PTHR33495:SF2">
    <property type="entry name" value="ANTI-SIGMA FACTOR ANTAGONIST TM_1081-RELATED"/>
    <property type="match status" value="1"/>
</dbReference>
<accession>A0ABQ3K9M4</accession>
<sequence>MTDRHTADITVTTDDGVVTVRCAGELDLSSARALRKALLEPVHAGARGVVADLTETTFCDSTVFSVLVEAYRDAAARNVPYAIAAGQAAVARPLQILGLNRLLPLHTRPDTAQAAVAAGRS</sequence>
<dbReference type="InterPro" id="IPR036513">
    <property type="entry name" value="STAS_dom_sf"/>
</dbReference>
<protein>
    <recommendedName>
        <fullName evidence="2">Anti-sigma factor antagonist</fullName>
    </recommendedName>
</protein>
<organism evidence="4 5">
    <name type="scientific">Amycolatopsis bullii</name>
    <dbReference type="NCBI Taxonomy" id="941987"/>
    <lineage>
        <taxon>Bacteria</taxon>
        <taxon>Bacillati</taxon>
        <taxon>Actinomycetota</taxon>
        <taxon>Actinomycetes</taxon>
        <taxon>Pseudonocardiales</taxon>
        <taxon>Pseudonocardiaceae</taxon>
        <taxon>Amycolatopsis</taxon>
    </lineage>
</organism>
<evidence type="ECO:0000256" key="2">
    <source>
        <dbReference type="RuleBase" id="RU003749"/>
    </source>
</evidence>
<dbReference type="Gene3D" id="3.30.750.24">
    <property type="entry name" value="STAS domain"/>
    <property type="match status" value="1"/>
</dbReference>
<evidence type="ECO:0000313" key="4">
    <source>
        <dbReference type="EMBL" id="GHG07190.1"/>
    </source>
</evidence>
<dbReference type="NCBIfam" id="TIGR00377">
    <property type="entry name" value="ant_ant_sig"/>
    <property type="match status" value="1"/>
</dbReference>